<dbReference type="InterPro" id="IPR036068">
    <property type="entry name" value="Nicotinate_pribotase-like_C"/>
</dbReference>
<dbReference type="PANTHER" id="PTHR43816:SF2">
    <property type="entry name" value="NICOTINAMIDE PHOSPHORIBOSYLTRANSFERASE"/>
    <property type="match status" value="1"/>
</dbReference>
<dbReference type="Gene3D" id="3.20.20.70">
    <property type="entry name" value="Aldolase class I"/>
    <property type="match status" value="1"/>
</dbReference>
<dbReference type="PANTHER" id="PTHR43816">
    <property type="entry name" value="NICOTINAMIDE PHOSPHORIBOSYLTRANSFERASE"/>
    <property type="match status" value="1"/>
</dbReference>
<name>A0AA47MFG6_MERPO</name>
<reference evidence="10" key="1">
    <citation type="journal article" date="2023" name="Front. Mar. Sci.">
        <title>A new Merluccius polli reference genome to investigate the effects of global change in West African waters.</title>
        <authorList>
            <person name="Mateo J.L."/>
            <person name="Blanco-Fernandez C."/>
            <person name="Garcia-Vazquez E."/>
            <person name="Machado-Schiaffino G."/>
        </authorList>
    </citation>
    <scope>NUCLEOTIDE SEQUENCE</scope>
    <source>
        <strain evidence="10">C29</strain>
        <tissue evidence="10">Fin</tissue>
    </source>
</reference>
<organism evidence="10 11">
    <name type="scientific">Merluccius polli</name>
    <name type="common">Benguela hake</name>
    <name type="synonym">Merluccius cadenati</name>
    <dbReference type="NCBI Taxonomy" id="89951"/>
    <lineage>
        <taxon>Eukaryota</taxon>
        <taxon>Metazoa</taxon>
        <taxon>Chordata</taxon>
        <taxon>Craniata</taxon>
        <taxon>Vertebrata</taxon>
        <taxon>Euteleostomi</taxon>
        <taxon>Actinopterygii</taxon>
        <taxon>Neopterygii</taxon>
        <taxon>Teleostei</taxon>
        <taxon>Neoteleostei</taxon>
        <taxon>Acanthomorphata</taxon>
        <taxon>Zeiogadaria</taxon>
        <taxon>Gadariae</taxon>
        <taxon>Gadiformes</taxon>
        <taxon>Gadoidei</taxon>
        <taxon>Merlucciidae</taxon>
        <taxon>Merluccius</taxon>
    </lineage>
</organism>
<evidence type="ECO:0000256" key="3">
    <source>
        <dbReference type="ARBA" id="ARBA00035007"/>
    </source>
</evidence>
<dbReference type="InterPro" id="IPR016471">
    <property type="entry name" value="Nicotinamide_PRibTrfase"/>
</dbReference>
<evidence type="ECO:0000259" key="8">
    <source>
        <dbReference type="Pfam" id="PF04095"/>
    </source>
</evidence>
<dbReference type="InterPro" id="IPR041529">
    <property type="entry name" value="DUF5598"/>
</dbReference>
<evidence type="ECO:0000256" key="6">
    <source>
        <dbReference type="ARBA" id="ARBA00047835"/>
    </source>
</evidence>
<dbReference type="SUPFAM" id="SSF51690">
    <property type="entry name" value="Nicotinate/Quinolinate PRTase C-terminal domain-like"/>
    <property type="match status" value="1"/>
</dbReference>
<evidence type="ECO:0000256" key="5">
    <source>
        <dbReference type="ARBA" id="ARBA00035036"/>
    </source>
</evidence>
<dbReference type="Pfam" id="PF04095">
    <property type="entry name" value="NAPRTase"/>
    <property type="match status" value="2"/>
</dbReference>
<keyword evidence="2" id="KW-0662">Pyridine nucleotide biosynthesis</keyword>
<evidence type="ECO:0000313" key="10">
    <source>
        <dbReference type="EMBL" id="KAK0139230.1"/>
    </source>
</evidence>
<feature type="domain" description="Nicotinate/nicotinamide phosphoribosyltransferase" evidence="8">
    <location>
        <begin position="300"/>
        <end position="483"/>
    </location>
</feature>
<dbReference type="InterPro" id="IPR041525">
    <property type="entry name" value="N/Namide_PRibTrfase"/>
</dbReference>
<evidence type="ECO:0000256" key="1">
    <source>
        <dbReference type="ARBA" id="ARBA00010897"/>
    </source>
</evidence>
<comment type="pathway">
    <text evidence="3">Cofactor biosynthesis; NAD(+) biosynthesis; nicotinamide D-ribonucleotide from 5-phospho-alpha-D-ribose 1-diphosphate and nicotinamide: step 1/1.</text>
</comment>
<dbReference type="GO" id="GO:0047280">
    <property type="term" value="F:nicotinamide phosphoribosyltransferase activity"/>
    <property type="evidence" value="ECO:0007669"/>
    <property type="project" value="UniProtKB-EC"/>
</dbReference>
<keyword evidence="10" id="KW-0808">Transferase</keyword>
<dbReference type="Proteomes" id="UP001174136">
    <property type="component" value="Unassembled WGS sequence"/>
</dbReference>
<accession>A0AA47MFG6</accession>
<sequence length="559" mass="63074">MSGNDAHQISINQSTINNFCKAHFIQQNATQCTHPPQITLLTILSVIFVFQITHYKQYPPNVSQIYSYFECRCKKGSPFSEVVFFGLQYLLKKYLTGHVVTEEKIQQAKVFYQMHFRQTVFDEDGWRKILETYDGRLPIRIKAIPEGRIVPRGNVLFTVENTDPDFFWLTNYVEMWYPITVATVSREFKKILAKHLKATTGSTEGLESMLHDFGYRGVSSQEVCPQLSTHMSAALGGAAHLVNFCSTDTVAGLLMVQHFYTCPMAGFSIPAAEHSIYTATHRPAYRSSTVTWHLIFFLKQSTIISWGKSREKEAFEHLLEQFSTGPVAVVSDSYDIFKACKHIWGDKLKDRVMERSGDSCLVIRPDSGDPTETLLQVIQILEECFGSSVNSMGYKVLPAYLRIIQGDGIDLCSIEEILQKFSDEGWSAENLFFGCGSALLQKLNRDTLNCAFKCSYVETNGKGMDVYKLPVTDPSKRSKKGRLSLRRNSDGFLETVEGGLGKPEEDLLVPVFENGSLLQDYTLDEIRKNAQLTEEDEAIPAQHNRDQKPSGGHIINGVH</sequence>
<keyword evidence="10" id="KW-0328">Glycosyltransferase</keyword>
<gene>
    <name evidence="10" type="primary">NAMPT</name>
    <name evidence="10" type="ORF">N1851_024157</name>
</gene>
<feature type="region of interest" description="Disordered" evidence="7">
    <location>
        <begin position="533"/>
        <end position="559"/>
    </location>
</feature>
<feature type="domain" description="Nicotinamide phosphoribosyltransferase N-terminal" evidence="9">
    <location>
        <begin position="50"/>
        <end position="141"/>
    </location>
</feature>
<dbReference type="EC" id="2.4.2.12" evidence="4"/>
<evidence type="ECO:0000256" key="2">
    <source>
        <dbReference type="ARBA" id="ARBA00022642"/>
    </source>
</evidence>
<comment type="similarity">
    <text evidence="1">Belongs to the NAPRTase family.</text>
</comment>
<dbReference type="GO" id="GO:0009435">
    <property type="term" value="P:NAD+ biosynthetic process"/>
    <property type="evidence" value="ECO:0007669"/>
    <property type="project" value="InterPro"/>
</dbReference>
<protein>
    <recommendedName>
        <fullName evidence="5">Nicotinamide phosphoribosyltransferase</fullName>
        <ecNumber evidence="4">2.4.2.12</ecNumber>
    </recommendedName>
</protein>
<evidence type="ECO:0000256" key="7">
    <source>
        <dbReference type="SAM" id="MobiDB-lite"/>
    </source>
</evidence>
<evidence type="ECO:0000259" key="9">
    <source>
        <dbReference type="Pfam" id="PF18127"/>
    </source>
</evidence>
<comment type="caution">
    <text evidence="10">The sequence shown here is derived from an EMBL/GenBank/DDBJ whole genome shotgun (WGS) entry which is preliminary data.</text>
</comment>
<evidence type="ECO:0000256" key="4">
    <source>
        <dbReference type="ARBA" id="ARBA00035024"/>
    </source>
</evidence>
<dbReference type="AlphaFoldDB" id="A0AA47MFG6"/>
<dbReference type="Pfam" id="PF18127">
    <property type="entry name" value="NAMPT_N"/>
    <property type="match status" value="1"/>
</dbReference>
<dbReference type="InterPro" id="IPR013785">
    <property type="entry name" value="Aldolase_TIM"/>
</dbReference>
<keyword evidence="11" id="KW-1185">Reference proteome</keyword>
<evidence type="ECO:0000313" key="11">
    <source>
        <dbReference type="Proteomes" id="UP001174136"/>
    </source>
</evidence>
<feature type="domain" description="Nicotinate/nicotinamide phosphoribosyltransferase" evidence="8">
    <location>
        <begin position="210"/>
        <end position="281"/>
    </location>
</feature>
<dbReference type="EMBL" id="JAOPHQ010004549">
    <property type="protein sequence ID" value="KAK0139230.1"/>
    <property type="molecule type" value="Genomic_DNA"/>
</dbReference>
<dbReference type="CDD" id="cd01569">
    <property type="entry name" value="PBEF_like"/>
    <property type="match status" value="1"/>
</dbReference>
<comment type="catalytic activity">
    <reaction evidence="6">
        <text>beta-nicotinamide D-ribonucleotide + diphosphate = 5-phospho-alpha-D-ribose 1-diphosphate + nicotinamide + H(+)</text>
        <dbReference type="Rhea" id="RHEA:16149"/>
        <dbReference type="ChEBI" id="CHEBI:14649"/>
        <dbReference type="ChEBI" id="CHEBI:15378"/>
        <dbReference type="ChEBI" id="CHEBI:17154"/>
        <dbReference type="ChEBI" id="CHEBI:33019"/>
        <dbReference type="ChEBI" id="CHEBI:58017"/>
        <dbReference type="EC" id="2.4.2.12"/>
    </reaction>
    <physiologicalReaction direction="right-to-left" evidence="6">
        <dbReference type="Rhea" id="RHEA:16151"/>
    </physiologicalReaction>
</comment>
<dbReference type="NCBIfam" id="NF006629">
    <property type="entry name" value="PRK09198.1"/>
    <property type="match status" value="1"/>
</dbReference>
<proteinExistence type="inferred from homology"/>